<dbReference type="Proteomes" id="UP000325289">
    <property type="component" value="Unassembled WGS sequence"/>
</dbReference>
<dbReference type="OrthoDB" id="9800901at2"/>
<evidence type="ECO:0000313" key="2">
    <source>
        <dbReference type="Proteomes" id="UP000325289"/>
    </source>
</evidence>
<protein>
    <submittedName>
        <fullName evidence="1">Uncharacterized protein</fullName>
    </submittedName>
</protein>
<name>A0A1I2EJP1_9RHOB</name>
<keyword evidence="2" id="KW-1185">Reference proteome</keyword>
<gene>
    <name evidence="1" type="ORF">SAMN04515678_12515</name>
</gene>
<dbReference type="RefSeq" id="WP_149758988.1">
    <property type="nucleotide sequence ID" value="NZ_FOMS01000025.1"/>
</dbReference>
<evidence type="ECO:0000313" key="1">
    <source>
        <dbReference type="EMBL" id="SFE93304.1"/>
    </source>
</evidence>
<proteinExistence type="predicted"/>
<accession>A0A1I2EJP1</accession>
<reference evidence="1 2" key="1">
    <citation type="submission" date="2016-10" db="EMBL/GenBank/DDBJ databases">
        <authorList>
            <person name="Varghese N."/>
            <person name="Submissions S."/>
        </authorList>
    </citation>
    <scope>NUCLEOTIDE SEQUENCE [LARGE SCALE GENOMIC DNA]</scope>
    <source>
        <strain evidence="2">YIM D21,KCTC 23444,ACCC 10710</strain>
    </source>
</reference>
<dbReference type="AlphaFoldDB" id="A0A1I2EJP1"/>
<dbReference type="EMBL" id="FOMS01000025">
    <property type="protein sequence ID" value="SFE93304.1"/>
    <property type="molecule type" value="Genomic_DNA"/>
</dbReference>
<organism evidence="1 2">
    <name type="scientific">Roseivivax sediminis</name>
    <dbReference type="NCBI Taxonomy" id="936889"/>
    <lineage>
        <taxon>Bacteria</taxon>
        <taxon>Pseudomonadati</taxon>
        <taxon>Pseudomonadota</taxon>
        <taxon>Alphaproteobacteria</taxon>
        <taxon>Rhodobacterales</taxon>
        <taxon>Roseobacteraceae</taxon>
        <taxon>Roseivivax</taxon>
    </lineage>
</organism>
<sequence length="320" mass="36410">MSSQDAKVEFHERAREFEETFGGADFFEDGFIQVLERLFTLSALMLGEDVAERSFDSMVQAGFSRREGSWREILEEDYNGIYSETRLGTLVHDLSAYADYGIVLASCRSDEHRAELLGGQIEAAKQYLSLLPVELWHLQDQHLVRILEKAIARWKVEQGEQINAHELALLSGKALQTVKNNLGAKGKPIQGNQHQIEAKVALAWLQDQRGFKSSIWRQQQDEDVPSDLEVDMGEVAFVPVAPDGSIFHPGVKRDGNYLIDEKGREERLADYWQALHRLQSMHVPEWRRPTAGGSWTRVRGVDWKRLPVEELKQLSHDSGS</sequence>